<gene>
    <name evidence="1" type="ORF">PN36_23075</name>
</gene>
<keyword evidence="2" id="KW-1185">Reference proteome</keyword>
<name>A0A0A6P3Y9_9GAMM</name>
<dbReference type="Pfam" id="PF05015">
    <property type="entry name" value="HigB-like_toxin"/>
    <property type="match status" value="1"/>
</dbReference>
<dbReference type="InterPro" id="IPR007711">
    <property type="entry name" value="HigB-1"/>
</dbReference>
<protein>
    <recommendedName>
        <fullName evidence="3">Plasmid maintenance system killer protein</fullName>
    </recommendedName>
</protein>
<dbReference type="SUPFAM" id="SSF143011">
    <property type="entry name" value="RelE-like"/>
    <property type="match status" value="1"/>
</dbReference>
<dbReference type="InterPro" id="IPR035093">
    <property type="entry name" value="RelE/ParE_toxin_dom_sf"/>
</dbReference>
<evidence type="ECO:0008006" key="3">
    <source>
        <dbReference type="Google" id="ProtNLM"/>
    </source>
</evidence>
<dbReference type="Gene3D" id="3.30.2310.20">
    <property type="entry name" value="RelE-like"/>
    <property type="match status" value="1"/>
</dbReference>
<comment type="caution">
    <text evidence="1">The sequence shown here is derived from an EMBL/GenBank/DDBJ whole genome shotgun (WGS) entry which is preliminary data.</text>
</comment>
<evidence type="ECO:0000313" key="2">
    <source>
        <dbReference type="Proteomes" id="UP000030428"/>
    </source>
</evidence>
<evidence type="ECO:0000313" key="1">
    <source>
        <dbReference type="EMBL" id="KHD05167.1"/>
    </source>
</evidence>
<dbReference type="PANTHER" id="PTHR40266">
    <property type="entry name" value="TOXIN HIGB-1"/>
    <property type="match status" value="1"/>
</dbReference>
<proteinExistence type="predicted"/>
<dbReference type="Proteomes" id="UP000030428">
    <property type="component" value="Unassembled WGS sequence"/>
</dbReference>
<dbReference type="PANTHER" id="PTHR40266:SF2">
    <property type="entry name" value="TOXIN HIGB-1"/>
    <property type="match status" value="1"/>
</dbReference>
<reference evidence="1 2" key="1">
    <citation type="journal article" date="2016" name="Front. Microbiol.">
        <title>Single-Cell (Meta-)Genomics of a Dimorphic Candidatus Thiomargarita nelsonii Reveals Genomic Plasticity.</title>
        <authorList>
            <person name="Flood B.E."/>
            <person name="Fliss P."/>
            <person name="Jones D.S."/>
            <person name="Dick G.J."/>
            <person name="Jain S."/>
            <person name="Kaster A.K."/>
            <person name="Winkel M."/>
            <person name="Mussmann M."/>
            <person name="Bailey J."/>
        </authorList>
    </citation>
    <scope>NUCLEOTIDE SEQUENCE [LARGE SCALE GENOMIC DNA]</scope>
    <source>
        <strain evidence="1">Hydrate Ridge</strain>
    </source>
</reference>
<dbReference type="EMBL" id="JSZA02000111">
    <property type="protein sequence ID" value="KHD05167.1"/>
    <property type="molecule type" value="Genomic_DNA"/>
</dbReference>
<organism evidence="1 2">
    <name type="scientific">Candidatus Thiomargarita nelsonii</name>
    <dbReference type="NCBI Taxonomy" id="1003181"/>
    <lineage>
        <taxon>Bacteria</taxon>
        <taxon>Pseudomonadati</taxon>
        <taxon>Pseudomonadota</taxon>
        <taxon>Gammaproteobacteria</taxon>
        <taxon>Thiotrichales</taxon>
        <taxon>Thiotrichaceae</taxon>
        <taxon>Thiomargarita</taxon>
    </lineage>
</organism>
<sequence>MIKSFKDKNLENCWRYDNCKSIKSALKKRVVNKLHYMDAATCLDDLRSPPSNRLHQLHDEYEGCWAISVNGPWRLIFMFQDGDIYNVQLEQYH</sequence>
<dbReference type="AlphaFoldDB" id="A0A0A6P3Y9"/>
<accession>A0A0A6P3Y9</accession>